<evidence type="ECO:0000256" key="1">
    <source>
        <dbReference type="SAM" id="MobiDB-lite"/>
    </source>
</evidence>
<organism evidence="3 4">
    <name type="scientific">Qipengyuania polymorpha</name>
    <dbReference type="NCBI Taxonomy" id="2867234"/>
    <lineage>
        <taxon>Bacteria</taxon>
        <taxon>Pseudomonadati</taxon>
        <taxon>Pseudomonadota</taxon>
        <taxon>Alphaproteobacteria</taxon>
        <taxon>Sphingomonadales</taxon>
        <taxon>Erythrobacteraceae</taxon>
        <taxon>Qipengyuania</taxon>
    </lineage>
</organism>
<evidence type="ECO:0000313" key="4">
    <source>
        <dbReference type="Proteomes" id="UP000783253"/>
    </source>
</evidence>
<feature type="transmembrane region" description="Helical" evidence="2">
    <location>
        <begin position="16"/>
        <end position="34"/>
    </location>
</feature>
<protein>
    <submittedName>
        <fullName evidence="3">Uncharacterized protein</fullName>
    </submittedName>
</protein>
<keyword evidence="2" id="KW-0812">Transmembrane</keyword>
<evidence type="ECO:0000256" key="2">
    <source>
        <dbReference type="SAM" id="Phobius"/>
    </source>
</evidence>
<sequence>MTDDAPAKAGMGSGKMALWGVGIFFGLAFLGALMEGPEDDASANTLASMEADAMLEAEADAIEASANEAAAAVSEPEPRSDWSVSEQKDELRGTTDRFAEVTSNNSVRFDFPYCCDSRLRMTVRKTQQYGEDVIFQISDGQIVCRIRDCAGMISIDGKPERLSLNRSADGDSTVVFAQYPAAIIRKLKSSEKVIVELPFYREGNRQFKFDTAGLEWE</sequence>
<keyword evidence="4" id="KW-1185">Reference proteome</keyword>
<dbReference type="Proteomes" id="UP000783253">
    <property type="component" value="Unassembled WGS sequence"/>
</dbReference>
<evidence type="ECO:0000313" key="3">
    <source>
        <dbReference type="EMBL" id="MBX7458310.1"/>
    </source>
</evidence>
<keyword evidence="2" id="KW-1133">Transmembrane helix</keyword>
<accession>A0ABS7J166</accession>
<dbReference type="EMBL" id="JAIGNK010000002">
    <property type="protein sequence ID" value="MBX7458310.1"/>
    <property type="molecule type" value="Genomic_DNA"/>
</dbReference>
<name>A0ABS7J166_9SPHN</name>
<dbReference type="RefSeq" id="WP_221573678.1">
    <property type="nucleotide sequence ID" value="NZ_JAIGNK010000002.1"/>
</dbReference>
<feature type="compositionally biased region" description="Low complexity" evidence="1">
    <location>
        <begin position="66"/>
        <end position="75"/>
    </location>
</feature>
<gene>
    <name evidence="3" type="ORF">K3152_08640</name>
</gene>
<keyword evidence="2" id="KW-0472">Membrane</keyword>
<feature type="compositionally biased region" description="Basic and acidic residues" evidence="1">
    <location>
        <begin position="76"/>
        <end position="89"/>
    </location>
</feature>
<comment type="caution">
    <text evidence="3">The sequence shown here is derived from an EMBL/GenBank/DDBJ whole genome shotgun (WGS) entry which is preliminary data.</text>
</comment>
<proteinExistence type="predicted"/>
<feature type="region of interest" description="Disordered" evidence="1">
    <location>
        <begin position="66"/>
        <end position="89"/>
    </location>
</feature>
<reference evidence="3 4" key="1">
    <citation type="submission" date="2021-08" db="EMBL/GenBank/DDBJ databases">
        <title>Comparative Genomics Analysis of the Genus Qipengyuania Reveals Extensive Genetic Diversity and Metabolic Versatility, Including the Description of Fifteen Novel Species.</title>
        <authorList>
            <person name="Liu Y."/>
        </authorList>
    </citation>
    <scope>NUCLEOTIDE SEQUENCE [LARGE SCALE GENOMIC DNA]</scope>
    <source>
        <strain evidence="3 4">1NDH17</strain>
    </source>
</reference>